<dbReference type="Proteomes" id="UP000008143">
    <property type="component" value="Chromosome 4"/>
</dbReference>
<sequence>MAAAESHMTSFQAEDWAGSNILPMVQRAGGSTRGIMAASVNLERSYMELIGAERETSRRNFRDLSLRPDVSLVIGGPKYSDCAGGYCYNESGSLLSATRNRFIHWTSYADTLELVELSLDINLLNNAVRLKILNCSILPGGVHICETQNNIIVLILTNQTVHRLILPHPSRMYRSEIISDSHIQSIFTDIGKTNFHDPNNTYVIPAIPGRAPNSTASTAWLSSDGEALFALPSVSGGILVIKMPPRDMEGLVTIAELKQSSVMQRLLTGWMPSSIRGDPGPAHLPVSLAVHTLDHDSYLFALCQDHKLRMWSYKDQMCLMVADMLEYVPVSKDIRQTAGTGHKLRLAYSDTLEILYLGVYLHTPRQGQFCVFQLVCTESNRYSLEHTSSIFTNQETLIDFTFTLSSMNIWALWLDDDNQTVMKHINFERNQAGHWNPVFVNPLPDDDLAIGDEQEPQEAYLECLFAPGRFTIAALQKAIQILRKGSGRVLDLSWEELKKEVTLTVEKEIQNAVVDYDVSQEEFRQINIENWCKFYTCCLQYQETLSRPLALVVHPNTNMVCLLRKGFLSFLAPCSSVEHLYLVPGEHLLTVDESVICDDVDGASDIVSLIQCLHMIADYITEDMAYQMESACCHPQSPERVAEQILEDLIANDIDNIMENIQNKLQDIRNPIQAISFLLQNMDYETNMDMEQSQHNVRLNLSTLYGSVTASSVVCQAIYKISATRFLICRDLLILQHLLLRLGDMALVGAGQLLHSQQELIPRAAQLLLSYYMIRWGSQCLACAVPVDLLESNLQHLSVLELSDSQVEKRRYTSGIQTIVELFFEDVGRKHFPQVFAHLFIQSGSSQVHRSLNWADLIHRITSYLLQLLWPSNPNFQFAECLMRNCQYTQLQEYVRLLLPWCQVNVGSCHFMLAQCYLVAGEGHKALDCFSQAASEVEREDFLEKLIRVEEGESVSPRLQYYNRVLRLLEDVGLPELVIQLATIAISEASDDWRSQAALRTRIFKHHLDMGHNSQAYDALTQIPDTSRQLDCLRQLVVVLCERSQLQDLVEFPYVNLHNEVVGIIESRARAVDLMTHNYYELLYAFHIYRHNYRKAGTVMFEYGMRLGREVRTLRGLQKQVNSYLACLNCLRLIRPEYAWIVQPVSGAVYERPGASPKRNYDGESSAVPSSSQIEILELRDLEKEYVLAQTRLTLAKHNPSTAAIAGSSAAEEMVALLVQAGLFDTAISLCQTFKLGLTSIFEGLACKCIRLQQGGEAAQAEAWEWLAANQLATVITTKESSATDEAWRLMISYLDKYESKNTLYHHCIINKLLSHGVPLPNWLINRYKAMDAAELLRLYLKYDLLEEAAELVLEYVDALLGKGHQYFGIQAPLSATSQLVWFPYSAIDHLRLALGENENNQHNQAILGKLQRKMDEYFQKLKKATDDYKKIVQKPVRA</sequence>
<dbReference type="OMA" id="TLWKNNM"/>
<dbReference type="Pfam" id="PF23345">
    <property type="entry name" value="NUP160_helical"/>
    <property type="match status" value="1"/>
</dbReference>
<evidence type="ECO:0000256" key="2">
    <source>
        <dbReference type="ARBA" id="ARBA00022448"/>
    </source>
</evidence>
<evidence type="ECO:0000313" key="10">
    <source>
        <dbReference type="RefSeq" id="XP_031756356.1"/>
    </source>
</evidence>
<keyword evidence="2" id="KW-0813">Transport</keyword>
<feature type="domain" description="NUP160 middle TPR" evidence="8">
    <location>
        <begin position="870"/>
        <end position="1133"/>
    </location>
</feature>
<dbReference type="Xenbase" id="XB-GENE-979759">
    <property type="gene designation" value="nup160"/>
</dbReference>
<dbReference type="RefSeq" id="XP_031756356.1">
    <property type="nucleotide sequence ID" value="XM_031900496.1"/>
</dbReference>
<dbReference type="InterPro" id="IPR059141">
    <property type="entry name" value="Beta-prop_Nup120_160"/>
</dbReference>
<keyword evidence="3" id="KW-0539">Nucleus</keyword>
<dbReference type="Pfam" id="PF23347">
    <property type="entry name" value="TPR_Nup160_C"/>
    <property type="match status" value="1"/>
</dbReference>
<dbReference type="InterPro" id="IPR056536">
    <property type="entry name" value="TPR_NUP160_C"/>
</dbReference>
<dbReference type="PANTHER" id="PTHR21286">
    <property type="entry name" value="NUCLEAR PORE COMPLEX PROTEIN NUP160"/>
    <property type="match status" value="1"/>
</dbReference>
<proteinExistence type="predicted"/>
<evidence type="ECO:0000256" key="3">
    <source>
        <dbReference type="ARBA" id="ARBA00023242"/>
    </source>
</evidence>
<protein>
    <submittedName>
        <fullName evidence="10">Nuclear pore complex protein Nup160 isoform X1</fullName>
    </submittedName>
</protein>
<comment type="subcellular location">
    <subcellularLocation>
        <location evidence="1">Nucleus</location>
    </subcellularLocation>
</comment>
<reference evidence="10" key="1">
    <citation type="submission" date="2025-08" db="UniProtKB">
        <authorList>
            <consortium name="RefSeq"/>
        </authorList>
    </citation>
    <scope>IDENTIFICATION</scope>
    <source>
        <strain evidence="10">Nigerian</strain>
        <tissue evidence="10">Liver and blood</tissue>
    </source>
</reference>
<dbReference type="InterPro" id="IPR021717">
    <property type="entry name" value="Nucleoporin_Nup160"/>
</dbReference>
<feature type="coiled-coil region" evidence="4">
    <location>
        <begin position="1408"/>
        <end position="1435"/>
    </location>
</feature>
<dbReference type="Pfam" id="PF23354">
    <property type="entry name" value="TPR_NUP160_120_M"/>
    <property type="match status" value="1"/>
</dbReference>
<feature type="domain" description="Nucleoporin Nup120/160 beta-propeller" evidence="5">
    <location>
        <begin position="101"/>
        <end position="578"/>
    </location>
</feature>
<gene>
    <name evidence="10 11" type="primary">nup160</name>
</gene>
<evidence type="ECO:0000256" key="1">
    <source>
        <dbReference type="ARBA" id="ARBA00004123"/>
    </source>
</evidence>
<dbReference type="PANTHER" id="PTHR21286:SF0">
    <property type="entry name" value="NUCLEAR PORE COMPLEX PROTEIN NUP160"/>
    <property type="match status" value="1"/>
</dbReference>
<evidence type="ECO:0000259" key="5">
    <source>
        <dbReference type="Pfam" id="PF11715"/>
    </source>
</evidence>
<evidence type="ECO:0000256" key="4">
    <source>
        <dbReference type="SAM" id="Coils"/>
    </source>
</evidence>
<dbReference type="GeneID" id="105947166"/>
<dbReference type="GO" id="GO:0005643">
    <property type="term" value="C:nuclear pore"/>
    <property type="evidence" value="ECO:0000318"/>
    <property type="project" value="GO_Central"/>
</dbReference>
<dbReference type="OrthoDB" id="67716at2759"/>
<dbReference type="InterPro" id="IPR056547">
    <property type="entry name" value="NUP160_helical"/>
</dbReference>
<dbReference type="InterPro" id="IPR056535">
    <property type="entry name" value="TPR_NUP160_M"/>
</dbReference>
<evidence type="ECO:0000259" key="7">
    <source>
        <dbReference type="Pfam" id="PF23347"/>
    </source>
</evidence>
<dbReference type="Pfam" id="PF11715">
    <property type="entry name" value="Beta-prop_Nup120_160"/>
    <property type="match status" value="1"/>
</dbReference>
<evidence type="ECO:0000313" key="9">
    <source>
        <dbReference type="Proteomes" id="UP000008143"/>
    </source>
</evidence>
<feature type="domain" description="NUP160 helical" evidence="6">
    <location>
        <begin position="599"/>
        <end position="823"/>
    </location>
</feature>
<feature type="domain" description="NUP160 C-terminal TPR" evidence="7">
    <location>
        <begin position="1178"/>
        <end position="1430"/>
    </location>
</feature>
<evidence type="ECO:0000259" key="6">
    <source>
        <dbReference type="Pfam" id="PF23345"/>
    </source>
</evidence>
<keyword evidence="9" id="KW-1185">Reference proteome</keyword>
<keyword evidence="4" id="KW-0175">Coiled coil</keyword>
<dbReference type="KEGG" id="xtr:105947166"/>
<name>A0A8J1JI67_XENTR</name>
<accession>A0A8J1JI67</accession>
<evidence type="ECO:0000259" key="8">
    <source>
        <dbReference type="Pfam" id="PF23354"/>
    </source>
</evidence>
<dbReference type="GO" id="GO:0017056">
    <property type="term" value="F:structural constituent of nuclear pore"/>
    <property type="evidence" value="ECO:0000318"/>
    <property type="project" value="GO_Central"/>
</dbReference>
<evidence type="ECO:0000313" key="11">
    <source>
        <dbReference type="Xenbase" id="XB-GENE-979759"/>
    </source>
</evidence>
<organism evidence="9 10">
    <name type="scientific">Xenopus tropicalis</name>
    <name type="common">Western clawed frog</name>
    <name type="synonym">Silurana tropicalis</name>
    <dbReference type="NCBI Taxonomy" id="8364"/>
    <lineage>
        <taxon>Eukaryota</taxon>
        <taxon>Metazoa</taxon>
        <taxon>Chordata</taxon>
        <taxon>Craniata</taxon>
        <taxon>Vertebrata</taxon>
        <taxon>Euteleostomi</taxon>
        <taxon>Amphibia</taxon>
        <taxon>Batrachia</taxon>
        <taxon>Anura</taxon>
        <taxon>Pipoidea</taxon>
        <taxon>Pipidae</taxon>
        <taxon>Xenopodinae</taxon>
        <taxon>Xenopus</taxon>
        <taxon>Silurana</taxon>
    </lineage>
</organism>